<dbReference type="InterPro" id="IPR013328">
    <property type="entry name" value="6PGD_dom2"/>
</dbReference>
<dbReference type="InterPro" id="IPR036291">
    <property type="entry name" value="NAD(P)-bd_dom_sf"/>
</dbReference>
<dbReference type="InterPro" id="IPR013118">
    <property type="entry name" value="Mannitol_DH_C"/>
</dbReference>
<dbReference type="GO" id="GO:0008926">
    <property type="term" value="F:mannitol-1-phosphate 5-dehydrogenase activity"/>
    <property type="evidence" value="ECO:0007669"/>
    <property type="project" value="UniProtKB-EC"/>
</dbReference>
<keyword evidence="4" id="KW-0560">Oxidoreductase</keyword>
<dbReference type="Proteomes" id="UP000298468">
    <property type="component" value="Unassembled WGS sequence"/>
</dbReference>
<dbReference type="EC" id="1.1.1.17" evidence="2"/>
<keyword evidence="10" id="KW-1185">Reference proteome</keyword>
<sequence length="470" mass="50151">MHALGRAAYAARTRQPQKTAPVRIVHLGLGAFHRAHQAWFTAQVDEDAEWGIAAFTGRNSQAARELAPQDGLFTLIERSEAGDSATIVTSIVEAVDGADLTRLRELLAAPATSIVTLTITEAGYRLTSDGRLNLADPAVAADVAWLREALAADAVPETVRDGPTTTLGRLLLGLDARRRSDSGPLAIVSCDNIPDNGDFLAGGLGDLARLTSPALADWIDTELSFVSTSVDRITPRTTPADLAAAATLTGWHDAAAVVTEPFRDWVLSGSFPAGRPAWERAGARFVDHIEPFEQRKLWLLNGAHSLLAYAGLVRGHETVAQAMADPDCRRWVNDWWDSVVRHLAAEGLELDAYRAALLTRFDNARIEHRLGQISGEAVTKLRVRIVPTVLAERAAGRQSSAGIRAIGSWVALVRSGYPLVDQDSAAVAAAVAAGEDGLIERLVTLVDPRLATDATVLAAIRAVATEPHAG</sequence>
<keyword evidence="5" id="KW-0520">NAD</keyword>
<comment type="catalytic activity">
    <reaction evidence="6">
        <text>D-mannitol 1-phosphate + NAD(+) = beta-D-fructose 6-phosphate + NADH + H(+)</text>
        <dbReference type="Rhea" id="RHEA:19661"/>
        <dbReference type="ChEBI" id="CHEBI:15378"/>
        <dbReference type="ChEBI" id="CHEBI:57540"/>
        <dbReference type="ChEBI" id="CHEBI:57634"/>
        <dbReference type="ChEBI" id="CHEBI:57945"/>
        <dbReference type="ChEBI" id="CHEBI:61381"/>
        <dbReference type="EC" id="1.1.1.17"/>
    </reaction>
</comment>
<organism evidence="9 10">
    <name type="scientific">Cryobacterium lactosi</name>
    <dbReference type="NCBI Taxonomy" id="1259202"/>
    <lineage>
        <taxon>Bacteria</taxon>
        <taxon>Bacillati</taxon>
        <taxon>Actinomycetota</taxon>
        <taxon>Actinomycetes</taxon>
        <taxon>Micrococcales</taxon>
        <taxon>Microbacteriaceae</taxon>
        <taxon>Cryobacterium</taxon>
    </lineage>
</organism>
<dbReference type="EMBL" id="SOHM01000003">
    <property type="protein sequence ID" value="TFD94861.1"/>
    <property type="molecule type" value="Genomic_DNA"/>
</dbReference>
<accession>A0A4R9BZY4</accession>
<dbReference type="PANTHER" id="PTHR43362:SF1">
    <property type="entry name" value="MANNITOL DEHYDROGENASE 2-RELATED"/>
    <property type="match status" value="1"/>
</dbReference>
<dbReference type="Pfam" id="PF08125">
    <property type="entry name" value="Mannitol_dh_C"/>
    <property type="match status" value="1"/>
</dbReference>
<protein>
    <recommendedName>
        <fullName evidence="3">Mannitol-1-phosphate 5-dehydrogenase</fullName>
        <ecNumber evidence="2">1.1.1.17</ecNumber>
    </recommendedName>
</protein>
<evidence type="ECO:0000256" key="6">
    <source>
        <dbReference type="ARBA" id="ARBA00048615"/>
    </source>
</evidence>
<dbReference type="GO" id="GO:0019594">
    <property type="term" value="P:mannitol metabolic process"/>
    <property type="evidence" value="ECO:0007669"/>
    <property type="project" value="InterPro"/>
</dbReference>
<dbReference type="InterPro" id="IPR000669">
    <property type="entry name" value="Mannitol_DH"/>
</dbReference>
<dbReference type="Gene3D" id="1.10.1040.10">
    <property type="entry name" value="N-(1-d-carboxylethyl)-l-norvaline Dehydrogenase, domain 2"/>
    <property type="match status" value="1"/>
</dbReference>
<reference evidence="9 10" key="1">
    <citation type="submission" date="2019-03" db="EMBL/GenBank/DDBJ databases">
        <title>Genomics of glacier-inhabiting Cryobacterium strains.</title>
        <authorList>
            <person name="Liu Q."/>
            <person name="Xin Y.-H."/>
        </authorList>
    </citation>
    <scope>NUCLEOTIDE SEQUENCE [LARGE SCALE GENOMIC DNA]</scope>
    <source>
        <strain evidence="9 10">Sr59</strain>
    </source>
</reference>
<dbReference type="AlphaFoldDB" id="A0A4R9BZY4"/>
<evidence type="ECO:0000256" key="1">
    <source>
        <dbReference type="ARBA" id="ARBA00006541"/>
    </source>
</evidence>
<evidence type="ECO:0000256" key="2">
    <source>
        <dbReference type="ARBA" id="ARBA00012939"/>
    </source>
</evidence>
<dbReference type="SUPFAM" id="SSF51735">
    <property type="entry name" value="NAD(P)-binding Rossmann-fold domains"/>
    <property type="match status" value="1"/>
</dbReference>
<dbReference type="PROSITE" id="PS00974">
    <property type="entry name" value="MANNITOL_DHGENASE"/>
    <property type="match status" value="1"/>
</dbReference>
<dbReference type="InterPro" id="IPR050988">
    <property type="entry name" value="Mannitol_DH/Oxidoreductase"/>
</dbReference>
<gene>
    <name evidence="9" type="ORF">E3T61_01275</name>
</gene>
<comment type="caution">
    <text evidence="9">The sequence shown here is derived from an EMBL/GenBank/DDBJ whole genome shotgun (WGS) entry which is preliminary data.</text>
</comment>
<evidence type="ECO:0000256" key="3">
    <source>
        <dbReference type="ARBA" id="ARBA00016219"/>
    </source>
</evidence>
<dbReference type="Pfam" id="PF01232">
    <property type="entry name" value="Mannitol_dh"/>
    <property type="match status" value="1"/>
</dbReference>
<dbReference type="InterPro" id="IPR013131">
    <property type="entry name" value="Mannitol_DH_N"/>
</dbReference>
<feature type="domain" description="Mannitol dehydrogenase N-terminal" evidence="7">
    <location>
        <begin position="23"/>
        <end position="279"/>
    </location>
</feature>
<feature type="domain" description="Mannitol dehydrogenase C-terminal" evidence="8">
    <location>
        <begin position="288"/>
        <end position="415"/>
    </location>
</feature>
<evidence type="ECO:0000313" key="9">
    <source>
        <dbReference type="EMBL" id="TFD94861.1"/>
    </source>
</evidence>
<dbReference type="SUPFAM" id="SSF48179">
    <property type="entry name" value="6-phosphogluconate dehydrogenase C-terminal domain-like"/>
    <property type="match status" value="1"/>
</dbReference>
<proteinExistence type="inferred from homology"/>
<dbReference type="OrthoDB" id="271711at2"/>
<name>A0A4R9BZY4_9MICO</name>
<evidence type="ECO:0000256" key="4">
    <source>
        <dbReference type="ARBA" id="ARBA00023002"/>
    </source>
</evidence>
<evidence type="ECO:0000256" key="5">
    <source>
        <dbReference type="ARBA" id="ARBA00023027"/>
    </source>
</evidence>
<evidence type="ECO:0000313" key="10">
    <source>
        <dbReference type="Proteomes" id="UP000298468"/>
    </source>
</evidence>
<dbReference type="InterPro" id="IPR008927">
    <property type="entry name" value="6-PGluconate_DH-like_C_sf"/>
</dbReference>
<comment type="similarity">
    <text evidence="1">Belongs to the mannitol dehydrogenase family.</text>
</comment>
<dbReference type="PANTHER" id="PTHR43362">
    <property type="entry name" value="MANNITOL DEHYDROGENASE DSF1-RELATED"/>
    <property type="match status" value="1"/>
</dbReference>
<evidence type="ECO:0000259" key="8">
    <source>
        <dbReference type="Pfam" id="PF08125"/>
    </source>
</evidence>
<dbReference type="InterPro" id="IPR023027">
    <property type="entry name" value="Mannitol_DH_CS"/>
</dbReference>
<dbReference type="Gene3D" id="3.40.50.720">
    <property type="entry name" value="NAD(P)-binding Rossmann-like Domain"/>
    <property type="match status" value="1"/>
</dbReference>
<dbReference type="PRINTS" id="PR00084">
    <property type="entry name" value="MTLDHDRGNASE"/>
</dbReference>
<evidence type="ECO:0000259" key="7">
    <source>
        <dbReference type="Pfam" id="PF01232"/>
    </source>
</evidence>